<keyword evidence="9" id="KW-1185">Reference proteome</keyword>
<dbReference type="SUPFAM" id="SSF48537">
    <property type="entry name" value="Phospholipase C/P1 nuclease"/>
    <property type="match status" value="1"/>
</dbReference>
<keyword evidence="2" id="KW-0479">Metal-binding</keyword>
<dbReference type="EMBL" id="CP002345">
    <property type="protein sequence ID" value="ADQ80153.1"/>
    <property type="molecule type" value="Genomic_DNA"/>
</dbReference>
<dbReference type="RefSeq" id="WP_013445522.1">
    <property type="nucleotide sequence ID" value="NC_014734.1"/>
</dbReference>
<dbReference type="PANTHER" id="PTHR33146">
    <property type="entry name" value="ENDONUCLEASE 4"/>
    <property type="match status" value="1"/>
</dbReference>
<dbReference type="PANTHER" id="PTHR33146:SF26">
    <property type="entry name" value="ENDONUCLEASE 4"/>
    <property type="match status" value="1"/>
</dbReference>
<organism evidence="8 9">
    <name type="scientific">Paludibacter propionicigenes (strain DSM 17365 / JCM 13257 / WB4)</name>
    <dbReference type="NCBI Taxonomy" id="694427"/>
    <lineage>
        <taxon>Bacteria</taxon>
        <taxon>Pseudomonadati</taxon>
        <taxon>Bacteroidota</taxon>
        <taxon>Bacteroidia</taxon>
        <taxon>Bacteroidales</taxon>
        <taxon>Paludibacteraceae</taxon>
        <taxon>Paludibacter</taxon>
    </lineage>
</organism>
<keyword evidence="6" id="KW-0325">Glycoprotein</keyword>
<dbReference type="InterPro" id="IPR008947">
    <property type="entry name" value="PLipase_C/P1_nuclease_dom_sf"/>
</dbReference>
<feature type="chain" id="PRO_5003187669" evidence="7">
    <location>
        <begin position="22"/>
        <end position="258"/>
    </location>
</feature>
<dbReference type="Pfam" id="PF02265">
    <property type="entry name" value="S1-P1_nuclease"/>
    <property type="match status" value="1"/>
</dbReference>
<dbReference type="GO" id="GO:0006308">
    <property type="term" value="P:DNA catabolic process"/>
    <property type="evidence" value="ECO:0007669"/>
    <property type="project" value="InterPro"/>
</dbReference>
<evidence type="ECO:0000256" key="1">
    <source>
        <dbReference type="ARBA" id="ARBA00022722"/>
    </source>
</evidence>
<keyword evidence="4" id="KW-0378">Hydrolase</keyword>
<dbReference type="eggNOG" id="ENOG502Z82C">
    <property type="taxonomic scope" value="Bacteria"/>
</dbReference>
<evidence type="ECO:0000256" key="5">
    <source>
        <dbReference type="ARBA" id="ARBA00023157"/>
    </source>
</evidence>
<protein>
    <submittedName>
        <fullName evidence="8">S1/P1 nuclease</fullName>
    </submittedName>
</protein>
<evidence type="ECO:0000256" key="4">
    <source>
        <dbReference type="ARBA" id="ARBA00022801"/>
    </source>
</evidence>
<evidence type="ECO:0000256" key="6">
    <source>
        <dbReference type="ARBA" id="ARBA00023180"/>
    </source>
</evidence>
<dbReference type="AlphaFoldDB" id="E4T609"/>
<dbReference type="GO" id="GO:0046872">
    <property type="term" value="F:metal ion binding"/>
    <property type="evidence" value="ECO:0007669"/>
    <property type="project" value="UniProtKB-KW"/>
</dbReference>
<dbReference type="CDD" id="cd11010">
    <property type="entry name" value="S1-P1_nuclease"/>
    <property type="match status" value="1"/>
</dbReference>
<keyword evidence="7" id="KW-0732">Signal</keyword>
<reference key="1">
    <citation type="submission" date="2010-11" db="EMBL/GenBank/DDBJ databases">
        <title>The complete genome of Paludibacter propionicigenes DSM 17365.</title>
        <authorList>
            <consortium name="US DOE Joint Genome Institute (JGI-PGF)"/>
            <person name="Lucas S."/>
            <person name="Copeland A."/>
            <person name="Lapidus A."/>
            <person name="Bruce D."/>
            <person name="Goodwin L."/>
            <person name="Pitluck S."/>
            <person name="Kyrpides N."/>
            <person name="Mavromatis K."/>
            <person name="Ivanova N."/>
            <person name="Munk A.C."/>
            <person name="Brettin T."/>
            <person name="Detter J.C."/>
            <person name="Han C."/>
            <person name="Tapia R."/>
            <person name="Land M."/>
            <person name="Hauser L."/>
            <person name="Markowitz V."/>
            <person name="Cheng J.-F."/>
            <person name="Hugenholtz P."/>
            <person name="Woyke T."/>
            <person name="Wu D."/>
            <person name="Gronow S."/>
            <person name="Wellnitz S."/>
            <person name="Brambilla E."/>
            <person name="Klenk H.-P."/>
            <person name="Eisen J.A."/>
        </authorList>
    </citation>
    <scope>NUCLEOTIDE SEQUENCE</scope>
    <source>
        <strain>WB4</strain>
    </source>
</reference>
<dbReference type="OrthoDB" id="267579at2"/>
<keyword evidence="5" id="KW-1015">Disulfide bond</keyword>
<sequence>MKINKHILTLCLLGLVFSASAYDAVGHRIIAEIAYQNLTAEARTQVDKVLGKRGIVYEATWADEVRSDDKYAYSYQWHYQDLDDNMTSADIKTLLDHPKAEGEHLFFVLDSLTSRLKKDKNDAEALKFIVHLVGDLHQPMHLGRKDDKGGNKVDFNWFGKKTNVHSVWDGSLIESQKMSYTEYSQYLMDKFGPRKEEFKKHNLLQSIIASYTVRNKIYAYNTSDTSNYHYIYYFSDSVDEMLYRGGIQLANILNKLYK</sequence>
<name>E4T609_PALPW</name>
<dbReference type="GO" id="GO:0003676">
    <property type="term" value="F:nucleic acid binding"/>
    <property type="evidence" value="ECO:0007669"/>
    <property type="project" value="InterPro"/>
</dbReference>
<evidence type="ECO:0000256" key="3">
    <source>
        <dbReference type="ARBA" id="ARBA00022759"/>
    </source>
</evidence>
<keyword evidence="1" id="KW-0540">Nuclease</keyword>
<dbReference type="Proteomes" id="UP000008718">
    <property type="component" value="Chromosome"/>
</dbReference>
<dbReference type="KEGG" id="ppn:Palpr_2016"/>
<dbReference type="InterPro" id="IPR003154">
    <property type="entry name" value="S1/P1nuclease"/>
</dbReference>
<gene>
    <name evidence="8" type="ordered locus">Palpr_2016</name>
</gene>
<dbReference type="Gene3D" id="1.10.575.10">
    <property type="entry name" value="P1 Nuclease"/>
    <property type="match status" value="1"/>
</dbReference>
<dbReference type="GO" id="GO:0004519">
    <property type="term" value="F:endonuclease activity"/>
    <property type="evidence" value="ECO:0007669"/>
    <property type="project" value="UniProtKB-KW"/>
</dbReference>
<accession>E4T609</accession>
<dbReference type="STRING" id="694427.Palpr_2016"/>
<proteinExistence type="predicted"/>
<keyword evidence="3" id="KW-0255">Endonuclease</keyword>
<dbReference type="HOGENOM" id="CLU_044365_1_0_10"/>
<evidence type="ECO:0000256" key="7">
    <source>
        <dbReference type="SAM" id="SignalP"/>
    </source>
</evidence>
<evidence type="ECO:0000256" key="2">
    <source>
        <dbReference type="ARBA" id="ARBA00022723"/>
    </source>
</evidence>
<reference evidence="8 9" key="2">
    <citation type="journal article" date="2011" name="Stand. Genomic Sci.">
        <title>Complete genome sequence of Paludibacter propionicigenes type strain (WB4).</title>
        <authorList>
            <person name="Gronow S."/>
            <person name="Munk C."/>
            <person name="Lapidus A."/>
            <person name="Nolan M."/>
            <person name="Lucas S."/>
            <person name="Hammon N."/>
            <person name="Deshpande S."/>
            <person name="Cheng J.F."/>
            <person name="Tapia R."/>
            <person name="Han C."/>
            <person name="Goodwin L."/>
            <person name="Pitluck S."/>
            <person name="Liolios K."/>
            <person name="Ivanova N."/>
            <person name="Mavromatis K."/>
            <person name="Mikhailova N."/>
            <person name="Pati A."/>
            <person name="Chen A."/>
            <person name="Palaniappan K."/>
            <person name="Land M."/>
            <person name="Hauser L."/>
            <person name="Chang Y.J."/>
            <person name="Jeffries C.D."/>
            <person name="Brambilla E."/>
            <person name="Rohde M."/>
            <person name="Goker M."/>
            <person name="Detter J.C."/>
            <person name="Woyke T."/>
            <person name="Bristow J."/>
            <person name="Eisen J.A."/>
            <person name="Markowitz V."/>
            <person name="Hugenholtz P."/>
            <person name="Kyrpides N.C."/>
            <person name="Klenk H.P."/>
        </authorList>
    </citation>
    <scope>NUCLEOTIDE SEQUENCE [LARGE SCALE GENOMIC DNA]</scope>
    <source>
        <strain evidence="9">DSM 17365 / JCM 13257 / WB4</strain>
    </source>
</reference>
<evidence type="ECO:0000313" key="9">
    <source>
        <dbReference type="Proteomes" id="UP000008718"/>
    </source>
</evidence>
<dbReference type="GO" id="GO:0016788">
    <property type="term" value="F:hydrolase activity, acting on ester bonds"/>
    <property type="evidence" value="ECO:0007669"/>
    <property type="project" value="InterPro"/>
</dbReference>
<feature type="signal peptide" evidence="7">
    <location>
        <begin position="1"/>
        <end position="21"/>
    </location>
</feature>
<evidence type="ECO:0000313" key="8">
    <source>
        <dbReference type="EMBL" id="ADQ80153.1"/>
    </source>
</evidence>